<gene>
    <name evidence="6 10" type="primary">rplE</name>
    <name evidence="10" type="ORF">ACFFIC_20090</name>
</gene>
<evidence type="ECO:0000256" key="7">
    <source>
        <dbReference type="RuleBase" id="RU003930"/>
    </source>
</evidence>
<reference evidence="10 11" key="1">
    <citation type="submission" date="2024-09" db="EMBL/GenBank/DDBJ databases">
        <authorList>
            <person name="Sun Q."/>
            <person name="Mori K."/>
        </authorList>
    </citation>
    <scope>NUCLEOTIDE SEQUENCE [LARGE SCALE GENOMIC DNA]</scope>
    <source>
        <strain evidence="10 11">CCM 7468</strain>
    </source>
</reference>
<evidence type="ECO:0000259" key="8">
    <source>
        <dbReference type="Pfam" id="PF00281"/>
    </source>
</evidence>
<dbReference type="InterPro" id="IPR031309">
    <property type="entry name" value="Ribosomal_uL5_C"/>
</dbReference>
<keyword evidence="2 6" id="KW-0699">rRNA-binding</keyword>
<name>A0ABV6IX43_9PROT</name>
<dbReference type="Pfam" id="PF00673">
    <property type="entry name" value="Ribosomal_L5_C"/>
    <property type="match status" value="1"/>
</dbReference>
<evidence type="ECO:0000313" key="10">
    <source>
        <dbReference type="EMBL" id="MFC0387824.1"/>
    </source>
</evidence>
<protein>
    <recommendedName>
        <fullName evidence="6">Large ribosomal subunit protein uL5</fullName>
    </recommendedName>
</protein>
<evidence type="ECO:0000256" key="2">
    <source>
        <dbReference type="ARBA" id="ARBA00022730"/>
    </source>
</evidence>
<dbReference type="InterPro" id="IPR031310">
    <property type="entry name" value="Ribosomal_uL5_N"/>
</dbReference>
<dbReference type="InterPro" id="IPR020929">
    <property type="entry name" value="Ribosomal_uL5_CS"/>
</dbReference>
<evidence type="ECO:0000256" key="4">
    <source>
        <dbReference type="ARBA" id="ARBA00022980"/>
    </source>
</evidence>
<dbReference type="EMBL" id="JBHLVZ010000069">
    <property type="protein sequence ID" value="MFC0387824.1"/>
    <property type="molecule type" value="Genomic_DNA"/>
</dbReference>
<dbReference type="InterPro" id="IPR002132">
    <property type="entry name" value="Ribosomal_uL5"/>
</dbReference>
<dbReference type="PROSITE" id="PS00358">
    <property type="entry name" value="RIBOSOMAL_L5"/>
    <property type="match status" value="1"/>
</dbReference>
<dbReference type="PANTHER" id="PTHR11994">
    <property type="entry name" value="60S RIBOSOMAL PROTEIN L11-RELATED"/>
    <property type="match status" value="1"/>
</dbReference>
<evidence type="ECO:0000256" key="3">
    <source>
        <dbReference type="ARBA" id="ARBA00022884"/>
    </source>
</evidence>
<dbReference type="GO" id="GO:0005840">
    <property type="term" value="C:ribosome"/>
    <property type="evidence" value="ECO:0007669"/>
    <property type="project" value="UniProtKB-KW"/>
</dbReference>
<keyword evidence="6" id="KW-0820">tRNA-binding</keyword>
<sequence length="198" mass="22012">MSDTTETQEKVRGENIAAEQPRLQQEYFASIRQALIEEFGYKNPMEVPKLEKIVINMGVGEAAGDQKKLDAAVAELTVIAGQKPVKTKAKKAIAGFKIREGQAIGTKVTLRRARMYEFLDRLVTIALPRVRDFRGISGKGFDGRGNYAMGLKEQIIFPEIAYDKVEAVRGMDIVFVTTAKTDKEAKALLKGFKLPFVN</sequence>
<dbReference type="Pfam" id="PF00281">
    <property type="entry name" value="Ribosomal_L5"/>
    <property type="match status" value="1"/>
</dbReference>
<evidence type="ECO:0000313" key="11">
    <source>
        <dbReference type="Proteomes" id="UP001589789"/>
    </source>
</evidence>
<keyword evidence="11" id="KW-1185">Reference proteome</keyword>
<proteinExistence type="inferred from homology"/>
<evidence type="ECO:0000256" key="6">
    <source>
        <dbReference type="HAMAP-Rule" id="MF_01333"/>
    </source>
</evidence>
<evidence type="ECO:0000256" key="1">
    <source>
        <dbReference type="ARBA" id="ARBA00008553"/>
    </source>
</evidence>
<dbReference type="HAMAP" id="MF_01333_B">
    <property type="entry name" value="Ribosomal_uL5_B"/>
    <property type="match status" value="1"/>
</dbReference>
<dbReference type="NCBIfam" id="NF000585">
    <property type="entry name" value="PRK00010.1"/>
    <property type="match status" value="1"/>
</dbReference>
<keyword evidence="5 6" id="KW-0687">Ribonucleoprotein</keyword>
<feature type="domain" description="Large ribosomal subunit protein uL5 C-terminal" evidence="9">
    <location>
        <begin position="104"/>
        <end position="196"/>
    </location>
</feature>
<comment type="caution">
    <text evidence="10">The sequence shown here is derived from an EMBL/GenBank/DDBJ whole genome shotgun (WGS) entry which is preliminary data.</text>
</comment>
<comment type="function">
    <text evidence="6">This is 1 of the proteins that bind and probably mediate the attachment of the 5S RNA into the large ribosomal subunit, where it forms part of the central protuberance. In the 70S ribosome it contacts protein S13 of the 30S subunit (bridge B1b), connecting the 2 subunits; this bridge is implicated in subunit movement. Contacts the P site tRNA; the 5S rRNA and some of its associated proteins might help stabilize positioning of ribosome-bound tRNAs.</text>
</comment>
<dbReference type="Proteomes" id="UP001589789">
    <property type="component" value="Unassembled WGS sequence"/>
</dbReference>
<dbReference type="Gene3D" id="3.30.1440.10">
    <property type="match status" value="1"/>
</dbReference>
<dbReference type="InterPro" id="IPR020930">
    <property type="entry name" value="Ribosomal_uL5_bac-type"/>
</dbReference>
<comment type="similarity">
    <text evidence="1 6 7">Belongs to the universal ribosomal protein uL5 family.</text>
</comment>
<dbReference type="RefSeq" id="WP_377053636.1">
    <property type="nucleotide sequence ID" value="NZ_JBHLVZ010000069.1"/>
</dbReference>
<keyword evidence="4 6" id="KW-0689">Ribosomal protein</keyword>
<dbReference type="PIRSF" id="PIRSF002161">
    <property type="entry name" value="Ribosomal_L5"/>
    <property type="match status" value="1"/>
</dbReference>
<dbReference type="SUPFAM" id="SSF55282">
    <property type="entry name" value="RL5-like"/>
    <property type="match status" value="1"/>
</dbReference>
<accession>A0ABV6IX43</accession>
<keyword evidence="3 6" id="KW-0694">RNA-binding</keyword>
<organism evidence="10 11">
    <name type="scientific">Muricoccus vinaceus</name>
    <dbReference type="NCBI Taxonomy" id="424704"/>
    <lineage>
        <taxon>Bacteria</taxon>
        <taxon>Pseudomonadati</taxon>
        <taxon>Pseudomonadota</taxon>
        <taxon>Alphaproteobacteria</taxon>
        <taxon>Acetobacterales</taxon>
        <taxon>Roseomonadaceae</taxon>
        <taxon>Muricoccus</taxon>
    </lineage>
</organism>
<evidence type="ECO:0000259" key="9">
    <source>
        <dbReference type="Pfam" id="PF00673"/>
    </source>
</evidence>
<dbReference type="InterPro" id="IPR022803">
    <property type="entry name" value="Ribosomal_uL5_dom_sf"/>
</dbReference>
<feature type="domain" description="Large ribosomal subunit protein uL5 N-terminal" evidence="8">
    <location>
        <begin position="43"/>
        <end position="99"/>
    </location>
</feature>
<evidence type="ECO:0000256" key="5">
    <source>
        <dbReference type="ARBA" id="ARBA00023274"/>
    </source>
</evidence>
<comment type="subunit">
    <text evidence="6">Part of the 50S ribosomal subunit; part of the 5S rRNA/L5/L18/L25 subcomplex. Contacts the 5S rRNA and the P site tRNA. Forms a bridge to the 30S subunit in the 70S ribosome.</text>
</comment>